<dbReference type="Gene3D" id="3.40.50.2300">
    <property type="match status" value="1"/>
</dbReference>
<keyword evidence="1" id="KW-0597">Phosphoprotein</keyword>
<dbReference type="InterPro" id="IPR011006">
    <property type="entry name" value="CheY-like_superfamily"/>
</dbReference>
<feature type="domain" description="Response regulatory" evidence="2">
    <location>
        <begin position="3"/>
        <end position="114"/>
    </location>
</feature>
<protein>
    <submittedName>
        <fullName evidence="3">Two-component system response regulator</fullName>
    </submittedName>
</protein>
<dbReference type="SUPFAM" id="SSF52172">
    <property type="entry name" value="CheY-like"/>
    <property type="match status" value="1"/>
</dbReference>
<comment type="caution">
    <text evidence="3">The sequence shown here is derived from an EMBL/GenBank/DDBJ whole genome shotgun (WGS) entry which is preliminary data.</text>
</comment>
<dbReference type="GO" id="GO:0000156">
    <property type="term" value="F:phosphorelay response regulator activity"/>
    <property type="evidence" value="ECO:0007669"/>
    <property type="project" value="TreeGrafter"/>
</dbReference>
<sequence length="218" mass="23477">MIDVLVLDDDVYVGRLHCRYVEQTPGFRALEPVRDLRSARKVLAAGGVDLLLADEVLPDGTGTQLIRETSVDAALLTAVTDAQVVRAALSAGALTCLFKPFDSEQLTSLLRRYARLRRVWEQERLSQAGLDRALRGFYDAGGAGASPESRAGSTSARILEALQRAQGPLPAVQVGEAIGVSRATAQRHLVRLAEQDMVTVSLRYGSAGRPEHLYAAPA</sequence>
<dbReference type="InterPro" id="IPR036388">
    <property type="entry name" value="WH-like_DNA-bd_sf"/>
</dbReference>
<dbReference type="Pfam" id="PF00072">
    <property type="entry name" value="Response_reg"/>
    <property type="match status" value="1"/>
</dbReference>
<dbReference type="Gene3D" id="1.10.10.10">
    <property type="entry name" value="Winged helix-like DNA-binding domain superfamily/Winged helix DNA-binding domain"/>
    <property type="match status" value="1"/>
</dbReference>
<evidence type="ECO:0000313" key="3">
    <source>
        <dbReference type="EMBL" id="EME37449.1"/>
    </source>
</evidence>
<dbReference type="InterPro" id="IPR005471">
    <property type="entry name" value="Tscrpt_reg_IclR_N"/>
</dbReference>
<dbReference type="Proteomes" id="UP000009877">
    <property type="component" value="Unassembled WGS sequence"/>
</dbReference>
<evidence type="ECO:0000256" key="1">
    <source>
        <dbReference type="PROSITE-ProRule" id="PRU00169"/>
    </source>
</evidence>
<gene>
    <name evidence="3" type="ORF">C884_01957</name>
</gene>
<dbReference type="PANTHER" id="PTHR45526">
    <property type="entry name" value="TRANSCRIPTIONAL REGULATORY PROTEIN DPIA"/>
    <property type="match status" value="1"/>
</dbReference>
<dbReference type="InterPro" id="IPR051271">
    <property type="entry name" value="2C-system_Tx_regulators"/>
</dbReference>
<name>M2YFZ8_9MICC</name>
<dbReference type="GO" id="GO:0003677">
    <property type="term" value="F:DNA binding"/>
    <property type="evidence" value="ECO:0007669"/>
    <property type="project" value="InterPro"/>
</dbReference>
<evidence type="ECO:0000259" key="2">
    <source>
        <dbReference type="PROSITE" id="PS50110"/>
    </source>
</evidence>
<dbReference type="GO" id="GO:0006355">
    <property type="term" value="P:regulation of DNA-templated transcription"/>
    <property type="evidence" value="ECO:0007669"/>
    <property type="project" value="InterPro"/>
</dbReference>
<dbReference type="PANTHER" id="PTHR45526:SF1">
    <property type="entry name" value="TRANSCRIPTIONAL REGULATORY PROTEIN DCUR-RELATED"/>
    <property type="match status" value="1"/>
</dbReference>
<dbReference type="EMBL" id="ANHZ02000004">
    <property type="protein sequence ID" value="EME37449.1"/>
    <property type="molecule type" value="Genomic_DNA"/>
</dbReference>
<dbReference type="RefSeq" id="WP_006213973.1">
    <property type="nucleotide sequence ID" value="NZ_ANHZ02000004.1"/>
</dbReference>
<dbReference type="Pfam" id="PF09339">
    <property type="entry name" value="HTH_IclR"/>
    <property type="match status" value="1"/>
</dbReference>
<evidence type="ECO:0000313" key="4">
    <source>
        <dbReference type="Proteomes" id="UP000009877"/>
    </source>
</evidence>
<reference evidence="3 4" key="1">
    <citation type="journal article" date="2014" name="Genome Announc.">
        <title>Draft Genome Sequence of Kocuria palustris PEL.</title>
        <authorList>
            <person name="Sharma G."/>
            <person name="Khatri I."/>
            <person name="Subramanian S."/>
        </authorList>
    </citation>
    <scope>NUCLEOTIDE SEQUENCE [LARGE SCALE GENOMIC DNA]</scope>
    <source>
        <strain evidence="3 4">PEL</strain>
    </source>
</reference>
<dbReference type="SMART" id="SM00448">
    <property type="entry name" value="REC"/>
    <property type="match status" value="1"/>
</dbReference>
<feature type="modified residue" description="4-aspartylphosphate" evidence="1">
    <location>
        <position position="54"/>
    </location>
</feature>
<keyword evidence="4" id="KW-1185">Reference proteome</keyword>
<dbReference type="AlphaFoldDB" id="M2YFZ8"/>
<proteinExistence type="predicted"/>
<dbReference type="InterPro" id="IPR011991">
    <property type="entry name" value="ArsR-like_HTH"/>
</dbReference>
<dbReference type="InterPro" id="IPR001789">
    <property type="entry name" value="Sig_transdc_resp-reg_receiver"/>
</dbReference>
<dbReference type="STRING" id="71999.KPaMU14_11300"/>
<dbReference type="SUPFAM" id="SSF46785">
    <property type="entry name" value="Winged helix' DNA-binding domain"/>
    <property type="match status" value="1"/>
</dbReference>
<dbReference type="PROSITE" id="PS50110">
    <property type="entry name" value="RESPONSE_REGULATORY"/>
    <property type="match status" value="1"/>
</dbReference>
<dbReference type="InterPro" id="IPR036390">
    <property type="entry name" value="WH_DNA-bd_sf"/>
</dbReference>
<organism evidence="3 4">
    <name type="scientific">Kocuria palustris PEL</name>
    <dbReference type="NCBI Taxonomy" id="1236550"/>
    <lineage>
        <taxon>Bacteria</taxon>
        <taxon>Bacillati</taxon>
        <taxon>Actinomycetota</taxon>
        <taxon>Actinomycetes</taxon>
        <taxon>Micrococcales</taxon>
        <taxon>Micrococcaceae</taxon>
        <taxon>Kocuria</taxon>
    </lineage>
</organism>
<accession>M2YFZ8</accession>
<dbReference type="CDD" id="cd00090">
    <property type="entry name" value="HTH_ARSR"/>
    <property type="match status" value="1"/>
</dbReference>